<dbReference type="AlphaFoldDB" id="B0WT42"/>
<dbReference type="EnsemblMetazoa" id="CPIJ010567-RA">
    <property type="protein sequence ID" value="CPIJ010567-PA"/>
    <property type="gene ID" value="CPIJ010567"/>
</dbReference>
<organism>
    <name type="scientific">Culex quinquefasciatus</name>
    <name type="common">Southern house mosquito</name>
    <name type="synonym">Culex pungens</name>
    <dbReference type="NCBI Taxonomy" id="7176"/>
    <lineage>
        <taxon>Eukaryota</taxon>
        <taxon>Metazoa</taxon>
        <taxon>Ecdysozoa</taxon>
        <taxon>Arthropoda</taxon>
        <taxon>Hexapoda</taxon>
        <taxon>Insecta</taxon>
        <taxon>Pterygota</taxon>
        <taxon>Neoptera</taxon>
        <taxon>Endopterygota</taxon>
        <taxon>Diptera</taxon>
        <taxon>Nematocera</taxon>
        <taxon>Culicoidea</taxon>
        <taxon>Culicidae</taxon>
        <taxon>Culicinae</taxon>
        <taxon>Culicini</taxon>
        <taxon>Culex</taxon>
        <taxon>Culex</taxon>
    </lineage>
</organism>
<dbReference type="KEGG" id="cqu:CpipJ_CPIJ010567"/>
<evidence type="ECO:0000313" key="2">
    <source>
        <dbReference type="EMBL" id="EDS34185.1"/>
    </source>
</evidence>
<protein>
    <submittedName>
        <fullName evidence="2 3">Uncharacterized protein</fullName>
    </submittedName>
</protein>
<dbReference type="PANTHER" id="PTHR20997">
    <property type="entry name" value="EG:BACR42I17.2 PROTEIN-RELATED"/>
    <property type="match status" value="1"/>
</dbReference>
<evidence type="ECO:0000256" key="1">
    <source>
        <dbReference type="SAM" id="SignalP"/>
    </source>
</evidence>
<dbReference type="eggNOG" id="ENOG502TCZ6">
    <property type="taxonomic scope" value="Eukaryota"/>
</dbReference>
<dbReference type="VEuPathDB" id="VectorBase:CQUJHB002123"/>
<dbReference type="HOGENOM" id="CLU_1195734_0_0_1"/>
<evidence type="ECO:0000313" key="4">
    <source>
        <dbReference type="Proteomes" id="UP000002320"/>
    </source>
</evidence>
<proteinExistence type="predicted"/>
<reference evidence="2" key="1">
    <citation type="submission" date="2007-03" db="EMBL/GenBank/DDBJ databases">
        <title>Annotation of Culex pipiens quinquefasciatus.</title>
        <authorList>
            <consortium name="The Broad Institute Genome Sequencing Platform"/>
            <person name="Atkinson P.W."/>
            <person name="Hemingway J."/>
            <person name="Christensen B.M."/>
            <person name="Higgs S."/>
            <person name="Kodira C."/>
            <person name="Hannick L."/>
            <person name="Megy K."/>
            <person name="O'Leary S."/>
            <person name="Pearson M."/>
            <person name="Haas B.J."/>
            <person name="Mauceli E."/>
            <person name="Wortman J.R."/>
            <person name="Lee N.H."/>
            <person name="Guigo R."/>
            <person name="Stanke M."/>
            <person name="Alvarado L."/>
            <person name="Amedeo P."/>
            <person name="Antoine C.H."/>
            <person name="Arensburger P."/>
            <person name="Bidwell S.L."/>
            <person name="Crawford M."/>
            <person name="Camaro F."/>
            <person name="Devon K."/>
            <person name="Engels R."/>
            <person name="Hammond M."/>
            <person name="Howarth C."/>
            <person name="Koehrsen M."/>
            <person name="Lawson D."/>
            <person name="Montgomery P."/>
            <person name="Nene V."/>
            <person name="Nusbaum C."/>
            <person name="Puiu D."/>
            <person name="Romero-Severson J."/>
            <person name="Severson D.W."/>
            <person name="Shumway M."/>
            <person name="Sisk P."/>
            <person name="Stolte C."/>
            <person name="Zeng Q."/>
            <person name="Eisenstadt E."/>
            <person name="Fraser-Liggett C."/>
            <person name="Strausberg R."/>
            <person name="Galagan J."/>
            <person name="Birren B."/>
            <person name="Collins F.H."/>
        </authorList>
    </citation>
    <scope>NUCLEOTIDE SEQUENCE [LARGE SCALE GENOMIC DNA]</scope>
    <source>
        <strain evidence="2">JHB</strain>
    </source>
</reference>
<name>B0WT42_CULQU</name>
<sequence length="240" mass="26966">MKLAAPLLILTFLSLCDRIRADSNDESLLDPMEFSYVNLWKYAESECEKKGINGSIITRTWINVRACLRNTLDVIQFNMDAIRLDADNQRTILAKSGDGRCVGSHCPNLRKAPNCFEPFMVAVKGCVPEKNYEIFEALRGWIESVLGHVCKDDGAHIVYDRVKHEKCTNELGGYIFECAALNIINKQYDDRKALTEEDCGSVVRAKDCLLNKLSECSVFAAATQLFYDNFIRITSCIGSA</sequence>
<evidence type="ECO:0000313" key="3">
    <source>
        <dbReference type="EnsemblMetazoa" id="CPIJ010567-PA"/>
    </source>
</evidence>
<reference evidence="3" key="2">
    <citation type="submission" date="2021-02" db="UniProtKB">
        <authorList>
            <consortium name="EnsemblMetazoa"/>
        </authorList>
    </citation>
    <scope>IDENTIFICATION</scope>
    <source>
        <strain evidence="3">JHB</strain>
    </source>
</reference>
<feature type="signal peptide" evidence="1">
    <location>
        <begin position="1"/>
        <end position="21"/>
    </location>
</feature>
<dbReference type="Pfam" id="PF07165">
    <property type="entry name" value="DUF1397"/>
    <property type="match status" value="1"/>
</dbReference>
<dbReference type="OMA" id="HICEDNG"/>
<dbReference type="Proteomes" id="UP000002320">
    <property type="component" value="Unassembled WGS sequence"/>
</dbReference>
<feature type="chain" id="PRO_5014566966" evidence="1">
    <location>
        <begin position="22"/>
        <end position="240"/>
    </location>
</feature>
<dbReference type="PANTHER" id="PTHR20997:SF2">
    <property type="entry name" value="EG:BACR42I17.2 PROTEIN-RELATED"/>
    <property type="match status" value="1"/>
</dbReference>
<dbReference type="EMBL" id="DS232080">
    <property type="protein sequence ID" value="EDS34185.1"/>
    <property type="molecule type" value="Genomic_DNA"/>
</dbReference>
<dbReference type="InParanoid" id="B0WT42"/>
<accession>B0WT42</accession>
<dbReference type="OrthoDB" id="7721114at2759"/>
<keyword evidence="4" id="KW-1185">Reference proteome</keyword>
<gene>
    <name evidence="3" type="primary">6042800</name>
    <name evidence="2" type="ORF">CpipJ_CPIJ010567</name>
</gene>
<keyword evidence="1" id="KW-0732">Signal</keyword>
<dbReference type="VEuPathDB" id="VectorBase:CPIJ010567"/>
<dbReference type="InterPro" id="IPR009832">
    <property type="entry name" value="DUF1397"/>
</dbReference>